<name>A0A2V5IND4_9EURO</name>
<reference evidence="1 2" key="1">
    <citation type="submission" date="2018-02" db="EMBL/GenBank/DDBJ databases">
        <title>The genomes of Aspergillus section Nigri reveals drivers in fungal speciation.</title>
        <authorList>
            <consortium name="DOE Joint Genome Institute"/>
            <person name="Vesth T.C."/>
            <person name="Nybo J."/>
            <person name="Theobald S."/>
            <person name="Brandl J."/>
            <person name="Frisvad J.C."/>
            <person name="Nielsen K.F."/>
            <person name="Lyhne E.K."/>
            <person name="Kogle M.E."/>
            <person name="Kuo A."/>
            <person name="Riley R."/>
            <person name="Clum A."/>
            <person name="Nolan M."/>
            <person name="Lipzen A."/>
            <person name="Salamov A."/>
            <person name="Henrissat B."/>
            <person name="Wiebenga A."/>
            <person name="De vries R.P."/>
            <person name="Grigoriev I.V."/>
            <person name="Mortensen U.H."/>
            <person name="Andersen M.R."/>
            <person name="Baker S.E."/>
        </authorList>
    </citation>
    <scope>NUCLEOTIDE SEQUENCE [LARGE SCALE GENOMIC DNA]</scope>
    <source>
        <strain evidence="1 2">CBS 114.80</strain>
    </source>
</reference>
<keyword evidence="2" id="KW-1185">Reference proteome</keyword>
<accession>A0A2V5IND4</accession>
<evidence type="ECO:0000313" key="2">
    <source>
        <dbReference type="Proteomes" id="UP000248817"/>
    </source>
</evidence>
<proteinExistence type="predicted"/>
<sequence>MAGLSMATHTRRCGGTFEVDSTSPVDLFAVARPDQAHHNLFISPREYWSDLSHRRWSLLGTWLKDCNDRPVMLSNVRGDEDVQRNYKGGWRHIHLLEHLTMLPTGQLLLDHIASHSMSI</sequence>
<protein>
    <submittedName>
        <fullName evidence="1">Uncharacterized protein</fullName>
    </submittedName>
</protein>
<gene>
    <name evidence="1" type="ORF">BP00DRAFT_5618</name>
</gene>
<dbReference type="AlphaFoldDB" id="A0A2V5IND4"/>
<organism evidence="1 2">
    <name type="scientific">Aspergillus indologenus CBS 114.80</name>
    <dbReference type="NCBI Taxonomy" id="1450541"/>
    <lineage>
        <taxon>Eukaryota</taxon>
        <taxon>Fungi</taxon>
        <taxon>Dikarya</taxon>
        <taxon>Ascomycota</taxon>
        <taxon>Pezizomycotina</taxon>
        <taxon>Eurotiomycetes</taxon>
        <taxon>Eurotiomycetidae</taxon>
        <taxon>Eurotiales</taxon>
        <taxon>Aspergillaceae</taxon>
        <taxon>Aspergillus</taxon>
        <taxon>Aspergillus subgen. Circumdati</taxon>
    </lineage>
</organism>
<dbReference type="EMBL" id="KZ825463">
    <property type="protein sequence ID" value="PYI36882.1"/>
    <property type="molecule type" value="Genomic_DNA"/>
</dbReference>
<evidence type="ECO:0000313" key="1">
    <source>
        <dbReference type="EMBL" id="PYI36882.1"/>
    </source>
</evidence>
<dbReference type="Proteomes" id="UP000248817">
    <property type="component" value="Unassembled WGS sequence"/>
</dbReference>